<keyword evidence="5 6" id="KW-0411">Iron-sulfur</keyword>
<comment type="cofactor">
    <cofactor evidence="6">
        <name>[4Fe-4S] cluster</name>
        <dbReference type="ChEBI" id="CHEBI:49883"/>
    </cofactor>
    <text evidence="6">Binds 1 [4Fe-4S] cluster. The cluster is coordinated with 3 cysteines and an exchangeable S-adenosyl-L-methionine.</text>
</comment>
<dbReference type="InterPro" id="IPR007197">
    <property type="entry name" value="rSAM"/>
</dbReference>
<evidence type="ECO:0000259" key="7">
    <source>
        <dbReference type="PROSITE" id="PS51918"/>
    </source>
</evidence>
<dbReference type="InterPro" id="IPR058240">
    <property type="entry name" value="rSAM_sf"/>
</dbReference>
<evidence type="ECO:0000256" key="6">
    <source>
        <dbReference type="HAMAP-Rule" id="MF_01251"/>
    </source>
</evidence>
<dbReference type="PANTHER" id="PTHR32331">
    <property type="entry name" value="UPF0313 PROTEIN YGIQ"/>
    <property type="match status" value="1"/>
</dbReference>
<accession>B0VIP9</accession>
<dbReference type="AlphaFoldDB" id="B0VIP9"/>
<dbReference type="EMBL" id="CU466930">
    <property type="protein sequence ID" value="CAO81190.1"/>
    <property type="molecule type" value="Genomic_DNA"/>
</dbReference>
<reference evidence="8 9" key="1">
    <citation type="journal article" date="2008" name="J. Bacteriol.">
        <title>'Candidatus Cloacamonas acidaminovorans': genome sequence reconstruction provides a first glimpse of a new bacterial division.</title>
        <authorList>
            <person name="Pelletier E."/>
            <person name="Kreimeyer A."/>
            <person name="Bocs S."/>
            <person name="Rouy Z."/>
            <person name="Gyapay G."/>
            <person name="Chouari R."/>
            <person name="Riviere D."/>
            <person name="Ganesan A."/>
            <person name="Daegelen P."/>
            <person name="Sghir A."/>
            <person name="Cohen G.N."/>
            <person name="Medigue C."/>
            <person name="Weissenbach J."/>
            <person name="Le Paslier D."/>
        </authorList>
    </citation>
    <scope>NUCLEOTIDE SEQUENCE [LARGE SCALE GENOMIC DNA]</scope>
    <source>
        <strain evidence="9">Evry</strain>
    </source>
</reference>
<dbReference type="OrthoDB" id="9803479at2"/>
<feature type="binding site" evidence="6">
    <location>
        <position position="300"/>
    </location>
    <ligand>
        <name>[4Fe-4S] cluster</name>
        <dbReference type="ChEBI" id="CHEBI:49883"/>
        <note>4Fe-4S-S-AdoMet</note>
    </ligand>
</feature>
<feature type="binding site" evidence="6">
    <location>
        <position position="307"/>
    </location>
    <ligand>
        <name>[4Fe-4S] cluster</name>
        <dbReference type="ChEBI" id="CHEBI:49883"/>
        <note>4Fe-4S-S-AdoMet</note>
    </ligand>
</feature>
<dbReference type="Pfam" id="PF08497">
    <property type="entry name" value="Radical_SAM_N"/>
    <property type="match status" value="1"/>
</dbReference>
<sequence>MPFLPVNQSDLKERDWDYLDIILISGDAYIDHPSFAAAIIGRTLEAAGFRVGIIPQPDWRNDSSFTVLGKPRLFFGITAGNMDSMVNHYTAQRKLRNDDAYSPDGISGKRPDRAIIIYTNIIKRLFKGVPIVIGGIESSLRRIAHYDFWQDKVRNSILADSKGDILIYGMGERPVTDLAILLQKGVPVSSIQNLPSTVVFSSTFPAKEDIILPEAEKCSAKETFYQMTRQFEDNYRTKTIFQKNAGRWLKHNPPAKPLTTKEMDSIYALPFAYQPHPVYAGHKIPAYEQIKDSITSHRGCYGGCNFCAIACHQGRNIQSRSETSLLKEAQKHTGTISDVGGPTANMYASFCGLDFPETCKRNSCLVPDICPNLQINHSVQLEILAKIGNLPRIKHLFIASGIRYDMAVNDDNYIEALATKYTGGRLKLAPEHSVSSVLRLMNKPQIEVFEKFCKKFYFYTNKAGLKSQIIPYLIIGHPGTTMEDAFELRNWLRKNKLKVEQVQEFTPTPMTISTCMYYTGLDYETGKPIHIPKPSEIRRQKELIINQ</sequence>
<dbReference type="eggNOG" id="COG1032">
    <property type="taxonomic scope" value="Bacteria"/>
</dbReference>
<keyword evidence="4 6" id="KW-0408">Iron</keyword>
<dbReference type="GO" id="GO:0051539">
    <property type="term" value="F:4 iron, 4 sulfur cluster binding"/>
    <property type="evidence" value="ECO:0007669"/>
    <property type="project" value="UniProtKB-KW"/>
</dbReference>
<dbReference type="RefSeq" id="WP_015425048.1">
    <property type="nucleotide sequence ID" value="NC_020449.1"/>
</dbReference>
<dbReference type="InterPro" id="IPR022946">
    <property type="entry name" value="UPF0313"/>
</dbReference>
<keyword evidence="3 6" id="KW-0479">Metal-binding</keyword>
<evidence type="ECO:0000313" key="9">
    <source>
        <dbReference type="Proteomes" id="UP000002019"/>
    </source>
</evidence>
<dbReference type="SUPFAM" id="SSF102114">
    <property type="entry name" value="Radical SAM enzymes"/>
    <property type="match status" value="1"/>
</dbReference>
<protein>
    <submittedName>
        <fullName evidence="8">Radical SAM domain protein</fullName>
    </submittedName>
</protein>
<comment type="similarity">
    <text evidence="6">Belongs to the UPF0313 family.</text>
</comment>
<dbReference type="HOGENOM" id="CLU_018288_2_0_0"/>
<dbReference type="Pfam" id="PF11842">
    <property type="entry name" value="DUF3362"/>
    <property type="match status" value="1"/>
</dbReference>
<dbReference type="InterPro" id="IPR006638">
    <property type="entry name" value="Elp3/MiaA/NifB-like_rSAM"/>
</dbReference>
<evidence type="ECO:0000313" key="8">
    <source>
        <dbReference type="EMBL" id="CAO81190.1"/>
    </source>
</evidence>
<name>B0VIP9_CLOAI</name>
<dbReference type="SFLD" id="SFLDG01069">
    <property type="entry name" value="UPF0313"/>
    <property type="match status" value="1"/>
</dbReference>
<dbReference type="KEGG" id="caci:CLOAM1334"/>
<dbReference type="InterPro" id="IPR013704">
    <property type="entry name" value="UPF0313_N"/>
</dbReference>
<dbReference type="GO" id="GO:0005506">
    <property type="term" value="F:iron ion binding"/>
    <property type="evidence" value="ECO:0007669"/>
    <property type="project" value="UniProtKB-UniRule"/>
</dbReference>
<organism evidence="8 9">
    <name type="scientific">Cloacimonas acidaminovorans (strain Evry)</name>
    <dbReference type="NCBI Taxonomy" id="459349"/>
    <lineage>
        <taxon>Bacteria</taxon>
        <taxon>Pseudomonadati</taxon>
        <taxon>Candidatus Cloacimonadota</taxon>
        <taxon>Candidatus Cloacimonadia</taxon>
        <taxon>Candidatus Cloacimonadales</taxon>
        <taxon>Candidatus Cloacimonadaceae</taxon>
        <taxon>Candidatus Cloacimonas</taxon>
    </lineage>
</organism>
<dbReference type="InterPro" id="IPR024560">
    <property type="entry name" value="UPF0313_C"/>
</dbReference>
<evidence type="ECO:0000256" key="4">
    <source>
        <dbReference type="ARBA" id="ARBA00023004"/>
    </source>
</evidence>
<dbReference type="Proteomes" id="UP000002019">
    <property type="component" value="Chromosome"/>
</dbReference>
<feature type="domain" description="Radical SAM core" evidence="7">
    <location>
        <begin position="286"/>
        <end position="547"/>
    </location>
</feature>
<evidence type="ECO:0000256" key="5">
    <source>
        <dbReference type="ARBA" id="ARBA00023014"/>
    </source>
</evidence>
<dbReference type="HAMAP" id="MF_01251">
    <property type="entry name" value="UPF0313"/>
    <property type="match status" value="1"/>
</dbReference>
<dbReference type="STRING" id="459349.CLOAM1334"/>
<keyword evidence="2 6" id="KW-0949">S-adenosyl-L-methionine</keyword>
<evidence type="ECO:0000256" key="3">
    <source>
        <dbReference type="ARBA" id="ARBA00022723"/>
    </source>
</evidence>
<dbReference type="SFLD" id="SFLDS00029">
    <property type="entry name" value="Radical_SAM"/>
    <property type="match status" value="1"/>
</dbReference>
<keyword evidence="1 6" id="KW-0004">4Fe-4S</keyword>
<dbReference type="InterPro" id="IPR023404">
    <property type="entry name" value="rSAM_horseshoe"/>
</dbReference>
<gene>
    <name evidence="8" type="ordered locus">CLOAM1334</name>
</gene>
<dbReference type="PANTHER" id="PTHR32331:SF0">
    <property type="entry name" value="UPF0313 PROTEIN YGIQ"/>
    <property type="match status" value="1"/>
</dbReference>
<feature type="binding site" evidence="6">
    <location>
        <position position="304"/>
    </location>
    <ligand>
        <name>[4Fe-4S] cluster</name>
        <dbReference type="ChEBI" id="CHEBI:49883"/>
        <note>4Fe-4S-S-AdoMet</note>
    </ligand>
</feature>
<proteinExistence type="inferred from homology"/>
<dbReference type="SMART" id="SM00729">
    <property type="entry name" value="Elp3"/>
    <property type="match status" value="1"/>
</dbReference>
<dbReference type="NCBIfam" id="TIGR03904">
    <property type="entry name" value="SAM_YgiQ"/>
    <property type="match status" value="1"/>
</dbReference>
<dbReference type="GO" id="GO:0003824">
    <property type="term" value="F:catalytic activity"/>
    <property type="evidence" value="ECO:0007669"/>
    <property type="project" value="InterPro"/>
</dbReference>
<dbReference type="SFLD" id="SFLDG01082">
    <property type="entry name" value="B12-binding_domain_containing"/>
    <property type="match status" value="1"/>
</dbReference>
<evidence type="ECO:0000256" key="2">
    <source>
        <dbReference type="ARBA" id="ARBA00022691"/>
    </source>
</evidence>
<dbReference type="PROSITE" id="PS51918">
    <property type="entry name" value="RADICAL_SAM"/>
    <property type="match status" value="1"/>
</dbReference>
<dbReference type="Gene3D" id="3.80.30.20">
    <property type="entry name" value="tm_1862 like domain"/>
    <property type="match status" value="1"/>
</dbReference>
<keyword evidence="9" id="KW-1185">Reference proteome</keyword>
<evidence type="ECO:0000256" key="1">
    <source>
        <dbReference type="ARBA" id="ARBA00022485"/>
    </source>
</evidence>